<proteinExistence type="inferred from homology"/>
<evidence type="ECO:0000313" key="5">
    <source>
        <dbReference type="EMBL" id="KAG5515356.1"/>
    </source>
</evidence>
<sequence>MDVSVQYVGSMKEDLIGPNDWGPLWRNCKKGSGKVGSLVAELGIALEDALVLLSTSATPLGKEEEFEDLINDQDESVTGTPQNNLGEHVGMPCSRNEHLSHLPVSGEDKISNNASDGLSSSEPGNPNSTSIISLPVVSSMRGSRAKRGLHVENLSVRWAPDVYDPTPTSQSHTVKSYNGPKMSKKSNRHKHKGKSPRSNIVDKKHRLLLLANGWRNIHNQQKRGVCIFDGADLDLAGGGIAEDVLLEEVLAVNRVWFGFGCVVLWDPGCIDYSLRVARANAASGMAVHDDCKLKFLELKAKRTYRFIVFKIEEKQKQVVVEKVGEPTDSYEDFTASLPADECRYAVYDYDFVTEENCQKSRIFFVAWSPDTSRVRSKMIYASSKDRFKRELDGIQIELQATDPTEIGLDVIKCRAEK</sequence>
<comment type="similarity">
    <text evidence="1">Belongs to the actin-binding proteins ADF family.</text>
</comment>
<evidence type="ECO:0000256" key="1">
    <source>
        <dbReference type="ARBA" id="ARBA00006844"/>
    </source>
</evidence>
<dbReference type="InterPro" id="IPR002108">
    <property type="entry name" value="ADF-H"/>
</dbReference>
<evidence type="ECO:0000256" key="2">
    <source>
        <dbReference type="ARBA" id="ARBA00023203"/>
    </source>
</evidence>
<feature type="region of interest" description="Disordered" evidence="3">
    <location>
        <begin position="165"/>
        <end position="197"/>
    </location>
</feature>
<keyword evidence="2" id="KW-0009">Actin-binding</keyword>
<dbReference type="GO" id="GO:0030042">
    <property type="term" value="P:actin filament depolymerization"/>
    <property type="evidence" value="ECO:0007669"/>
    <property type="project" value="InterPro"/>
</dbReference>
<feature type="region of interest" description="Disordered" evidence="3">
    <location>
        <begin position="72"/>
        <end position="131"/>
    </location>
</feature>
<dbReference type="Gene3D" id="3.40.20.10">
    <property type="entry name" value="Severin"/>
    <property type="match status" value="1"/>
</dbReference>
<dbReference type="InterPro" id="IPR017904">
    <property type="entry name" value="ADF/Cofilin"/>
</dbReference>
<dbReference type="EMBL" id="JACTNZ010000013">
    <property type="protein sequence ID" value="KAG5515356.1"/>
    <property type="molecule type" value="Genomic_DNA"/>
</dbReference>
<reference evidence="5 6" key="1">
    <citation type="submission" date="2020-08" db="EMBL/GenBank/DDBJ databases">
        <title>Plant Genome Project.</title>
        <authorList>
            <person name="Zhang R.-G."/>
        </authorList>
    </citation>
    <scope>NUCLEOTIDE SEQUENCE [LARGE SCALE GENOMIC DNA]</scope>
    <source>
        <strain evidence="5">WSP0</strain>
        <tissue evidence="5">Leaf</tissue>
    </source>
</reference>
<dbReference type="GO" id="GO:0015629">
    <property type="term" value="C:actin cytoskeleton"/>
    <property type="evidence" value="ECO:0007669"/>
    <property type="project" value="InterPro"/>
</dbReference>
<keyword evidence="6" id="KW-1185">Reference proteome</keyword>
<dbReference type="AlphaFoldDB" id="A0AAV6HRY1"/>
<evidence type="ECO:0000259" key="4">
    <source>
        <dbReference type="PROSITE" id="PS51263"/>
    </source>
</evidence>
<dbReference type="SMART" id="SM00102">
    <property type="entry name" value="ADF"/>
    <property type="match status" value="1"/>
</dbReference>
<protein>
    <recommendedName>
        <fullName evidence="4">ADF-H domain-containing protein</fullName>
    </recommendedName>
</protein>
<evidence type="ECO:0000313" key="6">
    <source>
        <dbReference type="Proteomes" id="UP000823749"/>
    </source>
</evidence>
<feature type="compositionally biased region" description="Polar residues" evidence="3">
    <location>
        <begin position="111"/>
        <end position="131"/>
    </location>
</feature>
<dbReference type="PROSITE" id="PS51263">
    <property type="entry name" value="ADF_H"/>
    <property type="match status" value="1"/>
</dbReference>
<feature type="compositionally biased region" description="Polar residues" evidence="3">
    <location>
        <begin position="76"/>
        <end position="85"/>
    </location>
</feature>
<feature type="compositionally biased region" description="Basic residues" evidence="3">
    <location>
        <begin position="182"/>
        <end position="195"/>
    </location>
</feature>
<dbReference type="CDD" id="cd11286">
    <property type="entry name" value="ADF_cofilin_like"/>
    <property type="match status" value="1"/>
</dbReference>
<name>A0AAV6HRY1_9ERIC</name>
<dbReference type="Proteomes" id="UP000823749">
    <property type="component" value="Chromosome 13"/>
</dbReference>
<gene>
    <name evidence="5" type="ORF">RHGRI_036413</name>
</gene>
<dbReference type="FunFam" id="3.40.20.10:FF:000025">
    <property type="entry name" value="Actin-depolymerizing factor 2"/>
    <property type="match status" value="1"/>
</dbReference>
<dbReference type="SUPFAM" id="SSF55753">
    <property type="entry name" value="Actin depolymerizing proteins"/>
    <property type="match status" value="1"/>
</dbReference>
<feature type="compositionally biased region" description="Basic and acidic residues" evidence="3">
    <location>
        <begin position="95"/>
        <end position="110"/>
    </location>
</feature>
<evidence type="ECO:0000256" key="3">
    <source>
        <dbReference type="SAM" id="MobiDB-lite"/>
    </source>
</evidence>
<dbReference type="GO" id="GO:0003779">
    <property type="term" value="F:actin binding"/>
    <property type="evidence" value="ECO:0007669"/>
    <property type="project" value="UniProtKB-KW"/>
</dbReference>
<feature type="domain" description="ADF-H" evidence="4">
    <location>
        <begin position="282"/>
        <end position="416"/>
    </location>
</feature>
<dbReference type="InterPro" id="IPR029006">
    <property type="entry name" value="ADF-H/Gelsolin-like_dom_sf"/>
</dbReference>
<comment type="caution">
    <text evidence="5">The sequence shown here is derived from an EMBL/GenBank/DDBJ whole genome shotgun (WGS) entry which is preliminary data.</text>
</comment>
<dbReference type="Pfam" id="PF00241">
    <property type="entry name" value="Cofilin_ADF"/>
    <property type="match status" value="1"/>
</dbReference>
<dbReference type="PANTHER" id="PTHR11913">
    <property type="entry name" value="COFILIN-RELATED"/>
    <property type="match status" value="1"/>
</dbReference>
<organism evidence="5 6">
    <name type="scientific">Rhododendron griersonianum</name>
    <dbReference type="NCBI Taxonomy" id="479676"/>
    <lineage>
        <taxon>Eukaryota</taxon>
        <taxon>Viridiplantae</taxon>
        <taxon>Streptophyta</taxon>
        <taxon>Embryophyta</taxon>
        <taxon>Tracheophyta</taxon>
        <taxon>Spermatophyta</taxon>
        <taxon>Magnoliopsida</taxon>
        <taxon>eudicotyledons</taxon>
        <taxon>Gunneridae</taxon>
        <taxon>Pentapetalae</taxon>
        <taxon>asterids</taxon>
        <taxon>Ericales</taxon>
        <taxon>Ericaceae</taxon>
        <taxon>Ericoideae</taxon>
        <taxon>Rhodoreae</taxon>
        <taxon>Rhododendron</taxon>
    </lineage>
</organism>
<accession>A0AAV6HRY1</accession>
<feature type="compositionally biased region" description="Polar residues" evidence="3">
    <location>
        <begin position="166"/>
        <end position="176"/>
    </location>
</feature>